<dbReference type="GeneID" id="36833820"/>
<keyword evidence="2" id="KW-1185">Reference proteome</keyword>
<evidence type="ECO:0000313" key="1">
    <source>
        <dbReference type="EMBL" id="AWR98476.1"/>
    </source>
</evidence>
<dbReference type="OrthoDB" id="26009at2157"/>
<dbReference type="RefSeq" id="WP_110368698.1">
    <property type="nucleotide sequence ID" value="NZ_CP029287.2"/>
</dbReference>
<dbReference type="STRING" id="1293036.GCA_001315825_03044"/>
<name>A0A2U9IR63_9CREN</name>
<dbReference type="Proteomes" id="UP000247586">
    <property type="component" value="Chromosome"/>
</dbReference>
<organism evidence="1 2">
    <name type="scientific">Metallosphaera hakonensis JCM 8857 = DSM 7519</name>
    <dbReference type="NCBI Taxonomy" id="1293036"/>
    <lineage>
        <taxon>Archaea</taxon>
        <taxon>Thermoproteota</taxon>
        <taxon>Thermoprotei</taxon>
        <taxon>Sulfolobales</taxon>
        <taxon>Sulfolobaceae</taxon>
        <taxon>Metallosphaera</taxon>
    </lineage>
</organism>
<accession>A0A2U9IR63</accession>
<evidence type="ECO:0000313" key="2">
    <source>
        <dbReference type="Proteomes" id="UP000247586"/>
    </source>
</evidence>
<dbReference type="KEGG" id="mhk:DFR87_00720"/>
<gene>
    <name evidence="1" type="ORF">DFR87_00720</name>
</gene>
<proteinExistence type="predicted"/>
<sequence length="400" mass="47063">MNKRDRVLLEKVGSFYLQYKGIVDLNGLLSTLNGTEELPIDNYTISYIYYYIMYLITKSVVRSAKEAKKSRLTFREFATDYSEEAYGQLNVDMTIHVYPMGMVAYHTFAEGYNAPEYAILGYILRRIYEIIKEKRDQIRIGQEQVSPYFSFFKEFDDSFYTLEVIKNEFPEGYYRPPSYTDPSWLTEAYKAYFLANQIEEIRVGIKRPKKEKDTKLIKFMKWKLYELYIFYLVVNYLESKGYEVEKKGEEYTAVKGDKRLRLIFNASMQQSSLKGVDDEEDIEKYKGRPDISLVQERPLIFECKYSPRVSYITMGRFKIMAYTYEYNPSLAILVYPGLESEQVDFDSEDGATRKMDAIARGREGILDFRYNGHLLYMAIIDPLDEDNISKIDKIIGNHII</sequence>
<reference evidence="2" key="3">
    <citation type="submission" date="2020-03" db="EMBL/GenBank/DDBJ databases">
        <title>Sequencing and Assembly of Multiple Reported Metal-Biooxidizing Members of the Extremely Thermoacidophilic Archaeal Family Sulfolobaceae.</title>
        <authorList>
            <person name="Counts J.A."/>
            <person name="Kelly R.M."/>
        </authorList>
    </citation>
    <scope>NUCLEOTIDE SEQUENCE [LARGE SCALE GENOMIC DNA]</scope>
    <source>
        <strain evidence="2">HO1-1</strain>
    </source>
</reference>
<reference evidence="2" key="2">
    <citation type="submission" date="2020-03" db="EMBL/GenBank/DDBJ databases">
        <title>Complete Genome Sequences of Extremely Thermoacidophilic, Metal-Mobilizing Type-Strain Members of the Archaeal Family Sulfolobaceae: Acidianus brierleyi DSM-1651T, Acidianus sulfidivorans DSM-18786T, Metallosphaera hakonensis DSM-7519T, and Metallosphaera prunae DSM-10039T.</title>
        <authorList>
            <person name="Counts J.A."/>
            <person name="Kelly R.M."/>
        </authorList>
    </citation>
    <scope>NUCLEOTIDE SEQUENCE [LARGE SCALE GENOMIC DNA]</scope>
    <source>
        <strain evidence="2">HO1-1</strain>
    </source>
</reference>
<dbReference type="EMBL" id="CP029287">
    <property type="protein sequence ID" value="AWR98476.1"/>
    <property type="molecule type" value="Genomic_DNA"/>
</dbReference>
<reference evidence="1 2" key="1">
    <citation type="submission" date="2018-05" db="EMBL/GenBank/DDBJ databases">
        <title>Complete Genome Sequences of Extremely Thermoacidophilic, Metal-Mobilizing Type-Strain Members of the Archaeal Family Sulfolobaceae: Acidianus brierleyi DSM-1651T, Acidianus sulfidivorans DSM-18786T, Metallosphaera hakonensis DSM-7519T, and Metallosphaera prunae DSM-10039T.</title>
        <authorList>
            <person name="Counts J.A."/>
            <person name="Kelly R.M."/>
        </authorList>
    </citation>
    <scope>NUCLEOTIDE SEQUENCE [LARGE SCALE GENOMIC DNA]</scope>
    <source>
        <strain evidence="1 2">HO1-1</strain>
    </source>
</reference>
<protein>
    <submittedName>
        <fullName evidence="1">Uncharacterized protein</fullName>
    </submittedName>
</protein>
<dbReference type="AlphaFoldDB" id="A0A2U9IR63"/>